<dbReference type="RefSeq" id="WP_087998946.1">
    <property type="nucleotide sequence ID" value="NZ_BMHB01000001.1"/>
</dbReference>
<comment type="caution">
    <text evidence="1">The sequence shown here is derived from an EMBL/GenBank/DDBJ whole genome shotgun (WGS) entry which is preliminary data.</text>
</comment>
<evidence type="ECO:0008006" key="3">
    <source>
        <dbReference type="Google" id="ProtNLM"/>
    </source>
</evidence>
<protein>
    <recommendedName>
        <fullName evidence="3">YqhG</fullName>
    </recommendedName>
</protein>
<dbReference type="InterPro" id="IPR024562">
    <property type="entry name" value="YqhG"/>
</dbReference>
<evidence type="ECO:0000313" key="1">
    <source>
        <dbReference type="EMBL" id="GGI11242.1"/>
    </source>
</evidence>
<sequence length="268" mass="31607">MQQSEIHDFIEYFFINNECELVKKTPTYLEIQLTVEMDKKLMNRPFYWHYLEKTGGIPNPMKLTFITDSENVPEDIKGEQIHFGSPRLHQIFSIVNELGQSIRLYENTKAPMGQQIALHPWLAVNYQVSFTCDHKKDYLYSYGIHLISGTIIENFHSKLEKIPFSSKIPDFCYSMSPIIKPISGLNRMEQLLRSKIQEEDETWAEEAKNRWKHDLELLNQFYKDDEEKPENYHVEYNALKELYEPVIHVNCTNGGLFYLSPNTMNRLA</sequence>
<dbReference type="AlphaFoldDB" id="A0A8J3F016"/>
<dbReference type="EMBL" id="BMHB01000001">
    <property type="protein sequence ID" value="GGI11242.1"/>
    <property type="molecule type" value="Genomic_DNA"/>
</dbReference>
<accession>A0A8J3F016</accession>
<dbReference type="OrthoDB" id="2433584at2"/>
<proteinExistence type="predicted"/>
<reference evidence="2" key="1">
    <citation type="journal article" date="2019" name="Int. J. Syst. Evol. Microbiol.">
        <title>The Global Catalogue of Microorganisms (GCM) 10K type strain sequencing project: providing services to taxonomists for standard genome sequencing and annotation.</title>
        <authorList>
            <consortium name="The Broad Institute Genomics Platform"/>
            <consortium name="The Broad Institute Genome Sequencing Center for Infectious Disease"/>
            <person name="Wu L."/>
            <person name="Ma J."/>
        </authorList>
    </citation>
    <scope>NUCLEOTIDE SEQUENCE [LARGE SCALE GENOMIC DNA]</scope>
    <source>
        <strain evidence="2">CGMCC 1.14993</strain>
    </source>
</reference>
<organism evidence="1 2">
    <name type="scientific">Gottfriedia solisilvae</name>
    <dbReference type="NCBI Taxonomy" id="1516104"/>
    <lineage>
        <taxon>Bacteria</taxon>
        <taxon>Bacillati</taxon>
        <taxon>Bacillota</taxon>
        <taxon>Bacilli</taxon>
        <taxon>Bacillales</taxon>
        <taxon>Bacillaceae</taxon>
        <taxon>Gottfriedia</taxon>
    </lineage>
</organism>
<dbReference type="Proteomes" id="UP000626244">
    <property type="component" value="Unassembled WGS sequence"/>
</dbReference>
<gene>
    <name evidence="1" type="ORF">GCM10007380_06850</name>
</gene>
<evidence type="ECO:0000313" key="2">
    <source>
        <dbReference type="Proteomes" id="UP000626244"/>
    </source>
</evidence>
<dbReference type="Pfam" id="PF11079">
    <property type="entry name" value="YqhG"/>
    <property type="match status" value="1"/>
</dbReference>
<keyword evidence="2" id="KW-1185">Reference proteome</keyword>
<name>A0A8J3F016_9BACI</name>